<dbReference type="STRING" id="1927124.BST13_02815"/>
<dbReference type="GO" id="GO:0005975">
    <property type="term" value="P:carbohydrate metabolic process"/>
    <property type="evidence" value="ECO:0007669"/>
    <property type="project" value="InterPro"/>
</dbReference>
<organism evidence="2 3">
    <name type="scientific">Mycobacterium aquaticum</name>
    <dbReference type="NCBI Taxonomy" id="1927124"/>
    <lineage>
        <taxon>Bacteria</taxon>
        <taxon>Bacillati</taxon>
        <taxon>Actinomycetota</taxon>
        <taxon>Actinomycetes</taxon>
        <taxon>Mycobacteriales</taxon>
        <taxon>Mycobacteriaceae</taxon>
        <taxon>Mycobacterium</taxon>
    </lineage>
</organism>
<gene>
    <name evidence="2" type="ORF">BST13_02815</name>
</gene>
<reference evidence="2 3" key="1">
    <citation type="submission" date="2017-02" db="EMBL/GenBank/DDBJ databases">
        <title>The new phylogeny of genus Mycobacterium.</title>
        <authorList>
            <person name="Tortoli E."/>
            <person name="Trovato A."/>
            <person name="Cirillo D.M."/>
        </authorList>
    </citation>
    <scope>NUCLEOTIDE SEQUENCE [LARGE SCALE GENOMIC DNA]</scope>
    <source>
        <strain evidence="2 3">RW6</strain>
    </source>
</reference>
<evidence type="ECO:0000313" key="3">
    <source>
        <dbReference type="Proteomes" id="UP000192448"/>
    </source>
</evidence>
<dbReference type="SUPFAM" id="SSF88713">
    <property type="entry name" value="Glycoside hydrolase/deacetylase"/>
    <property type="match status" value="1"/>
</dbReference>
<dbReference type="OrthoDB" id="9784220at2"/>
<proteinExistence type="predicted"/>
<dbReference type="Pfam" id="PF01522">
    <property type="entry name" value="Polysacc_deac_1"/>
    <property type="match status" value="1"/>
</dbReference>
<dbReference type="AlphaFoldDB" id="A0A1X0BA83"/>
<dbReference type="InterPro" id="IPR011330">
    <property type="entry name" value="Glyco_hydro/deAcase_b/a-brl"/>
</dbReference>
<protein>
    <recommendedName>
        <fullName evidence="1">NodB homology domain-containing protein</fullName>
    </recommendedName>
</protein>
<dbReference type="GO" id="GO:0016810">
    <property type="term" value="F:hydrolase activity, acting on carbon-nitrogen (but not peptide) bonds"/>
    <property type="evidence" value="ECO:0007669"/>
    <property type="project" value="InterPro"/>
</dbReference>
<dbReference type="Proteomes" id="UP000192448">
    <property type="component" value="Unassembled WGS sequence"/>
</dbReference>
<keyword evidence="3" id="KW-1185">Reference proteome</keyword>
<dbReference type="PANTHER" id="PTHR47561">
    <property type="entry name" value="POLYSACCHARIDE DEACETYLASE FAMILY PROTEIN (AFU_ORTHOLOGUE AFUA_6G05030)"/>
    <property type="match status" value="1"/>
</dbReference>
<evidence type="ECO:0000313" key="2">
    <source>
        <dbReference type="EMBL" id="ORA39213.1"/>
    </source>
</evidence>
<dbReference type="EMBL" id="MVHF01000002">
    <property type="protein sequence ID" value="ORA39213.1"/>
    <property type="molecule type" value="Genomic_DNA"/>
</dbReference>
<dbReference type="Gene3D" id="3.20.20.370">
    <property type="entry name" value="Glycoside hydrolase/deacetylase"/>
    <property type="match status" value="1"/>
</dbReference>
<name>A0A1X0BA83_9MYCO</name>
<comment type="caution">
    <text evidence="2">The sequence shown here is derived from an EMBL/GenBank/DDBJ whole genome shotgun (WGS) entry which is preliminary data.</text>
</comment>
<evidence type="ECO:0000259" key="1">
    <source>
        <dbReference type="Pfam" id="PF01522"/>
    </source>
</evidence>
<sequence>MNAEAKLTCCLTVGMDALSLWTTSFKSDNPSMISRGEFDAVATDRILELLATNDIRSTFLIPGHTALAYPELTKKIHGLGHEIAYHGWVHEDPREFDLAGQRRIFERGLEALDHVVGVHPRGHVSPAWNTSADTFALVEEFGFLYDGSRMATDFLPVYVRKGDRWPANEPYEFGQLTEVVGLPVAWPLDDVPLFEFVWGQLGGLTAPSVAEEIWTGDLDYARTHCPGGVFNLTIHPQSSGRGHRMLLLERFVEYVKQFDNVEFGCLGDYAERWKANNPIDVWRKANPALAGDGAITELPLGK</sequence>
<dbReference type="RefSeq" id="WP_083160394.1">
    <property type="nucleotide sequence ID" value="NZ_MVHF01000002.1"/>
</dbReference>
<accession>A0A1X0BA83</accession>
<feature type="domain" description="NodB homology" evidence="1">
    <location>
        <begin position="42"/>
        <end position="143"/>
    </location>
</feature>
<dbReference type="InterPro" id="IPR002509">
    <property type="entry name" value="NODB_dom"/>
</dbReference>
<dbReference type="PANTHER" id="PTHR47561:SF1">
    <property type="entry name" value="POLYSACCHARIDE DEACETYLASE FAMILY PROTEIN (AFU_ORTHOLOGUE AFUA_6G05030)"/>
    <property type="match status" value="1"/>
</dbReference>